<sequence>MKSGPSSSAGTGASSGARPQASFTASPIRWAAPKVSRSSASAPRACTRRKRSRSKSAPSTPTRSGAAIIANQNPPRAASA</sequence>
<keyword evidence="3" id="KW-1185">Reference proteome</keyword>
<comment type="caution">
    <text evidence="2">The sequence shown here is derived from an EMBL/GenBank/DDBJ whole genome shotgun (WGS) entry which is preliminary data.</text>
</comment>
<reference evidence="2 3" key="1">
    <citation type="submission" date="2014-03" db="EMBL/GenBank/DDBJ databases">
        <title>Draft Genome Sequences of Four Burkholderia Strains.</title>
        <authorList>
            <person name="Liu X.Y."/>
            <person name="Li C.X."/>
            <person name="Xu J.H."/>
        </authorList>
    </citation>
    <scope>NUCLEOTIDE SEQUENCE [LARGE SCALE GENOMIC DNA]</scope>
    <source>
        <strain evidence="2 3">DSM 50014</strain>
    </source>
</reference>
<protein>
    <submittedName>
        <fullName evidence="2">Uncharacterized protein</fullName>
    </submittedName>
</protein>
<feature type="region of interest" description="Disordered" evidence="1">
    <location>
        <begin position="1"/>
        <end position="80"/>
    </location>
</feature>
<proteinExistence type="predicted"/>
<evidence type="ECO:0000313" key="2">
    <source>
        <dbReference type="EMBL" id="KDR43170.1"/>
    </source>
</evidence>
<feature type="compositionally biased region" description="Low complexity" evidence="1">
    <location>
        <begin position="55"/>
        <end position="64"/>
    </location>
</feature>
<accession>A0A069PRH9</accession>
<evidence type="ECO:0000313" key="3">
    <source>
        <dbReference type="Proteomes" id="UP000027466"/>
    </source>
</evidence>
<evidence type="ECO:0000256" key="1">
    <source>
        <dbReference type="SAM" id="MobiDB-lite"/>
    </source>
</evidence>
<dbReference type="AlphaFoldDB" id="A0A069PRH9"/>
<dbReference type="EMBL" id="JFHC01000010">
    <property type="protein sequence ID" value="KDR43170.1"/>
    <property type="molecule type" value="Genomic_DNA"/>
</dbReference>
<feature type="compositionally biased region" description="Low complexity" evidence="1">
    <location>
        <begin position="1"/>
        <end position="17"/>
    </location>
</feature>
<gene>
    <name evidence="2" type="ORF">BG61_02605</name>
</gene>
<name>A0A069PRH9_9BURK</name>
<organism evidence="2 3">
    <name type="scientific">Caballeronia glathei</name>
    <dbReference type="NCBI Taxonomy" id="60547"/>
    <lineage>
        <taxon>Bacteria</taxon>
        <taxon>Pseudomonadati</taxon>
        <taxon>Pseudomonadota</taxon>
        <taxon>Betaproteobacteria</taxon>
        <taxon>Burkholderiales</taxon>
        <taxon>Burkholderiaceae</taxon>
        <taxon>Caballeronia</taxon>
    </lineage>
</organism>
<dbReference type="Proteomes" id="UP000027466">
    <property type="component" value="Unassembled WGS sequence"/>
</dbReference>